<evidence type="ECO:0000259" key="2">
    <source>
        <dbReference type="Pfam" id="PF01370"/>
    </source>
</evidence>
<dbReference type="STRING" id="52.CMC5_042410"/>
<name>A0A0K1EHN6_CHOCO</name>
<evidence type="ECO:0000256" key="1">
    <source>
        <dbReference type="ARBA" id="ARBA00007637"/>
    </source>
</evidence>
<gene>
    <name evidence="3" type="primary">galE</name>
    <name evidence="3" type="ORF">CMC5_042410</name>
</gene>
<dbReference type="EMBL" id="CP012159">
    <property type="protein sequence ID" value="AKT40088.1"/>
    <property type="molecule type" value="Genomic_DNA"/>
</dbReference>
<dbReference type="Gene3D" id="3.90.25.10">
    <property type="entry name" value="UDP-galactose 4-epimerase, domain 1"/>
    <property type="match status" value="2"/>
</dbReference>
<feature type="domain" description="NAD-dependent epimerase/dehydratase" evidence="2">
    <location>
        <begin position="4"/>
        <end position="237"/>
    </location>
</feature>
<dbReference type="InterPro" id="IPR036291">
    <property type="entry name" value="NAD(P)-bd_dom_sf"/>
</dbReference>
<organism evidence="3 4">
    <name type="scientific">Chondromyces crocatus</name>
    <dbReference type="NCBI Taxonomy" id="52"/>
    <lineage>
        <taxon>Bacteria</taxon>
        <taxon>Pseudomonadati</taxon>
        <taxon>Myxococcota</taxon>
        <taxon>Polyangia</taxon>
        <taxon>Polyangiales</taxon>
        <taxon>Polyangiaceae</taxon>
        <taxon>Chondromyces</taxon>
    </lineage>
</organism>
<keyword evidence="4" id="KW-1185">Reference proteome</keyword>
<dbReference type="RefSeq" id="WP_063796321.1">
    <property type="nucleotide sequence ID" value="NZ_CP012159.1"/>
</dbReference>
<dbReference type="PATRIC" id="fig|52.7.peg.4666"/>
<comment type="similarity">
    <text evidence="1">Belongs to the NAD(P)-dependent epimerase/dehydratase family.</text>
</comment>
<dbReference type="Pfam" id="PF01370">
    <property type="entry name" value="Epimerase"/>
    <property type="match status" value="1"/>
</dbReference>
<reference evidence="3 4" key="1">
    <citation type="submission" date="2015-07" db="EMBL/GenBank/DDBJ databases">
        <title>Genome analysis of myxobacterium Chondromyces crocatus Cm c5 reveals a high potential for natural compound synthesis and the genetic basis for the loss of fruiting body formation.</title>
        <authorList>
            <person name="Zaburannyi N."/>
            <person name="Bunk B."/>
            <person name="Maier J."/>
            <person name="Overmann J."/>
            <person name="Mueller R."/>
        </authorList>
    </citation>
    <scope>NUCLEOTIDE SEQUENCE [LARGE SCALE GENOMIC DNA]</scope>
    <source>
        <strain evidence="3 4">Cm c5</strain>
    </source>
</reference>
<dbReference type="PANTHER" id="PTHR43000">
    <property type="entry name" value="DTDP-D-GLUCOSE 4,6-DEHYDRATASE-RELATED"/>
    <property type="match status" value="1"/>
</dbReference>
<sequence>MKSFVIGGAGFIGSHLVDRLVARGPVTVYDNLSVGRRDFIAAHLDAGRATLVQADVLDLERLTEALTGHDVVFHLAANPEARWGLTNTRLDLEQGTIATWNVLEAMRRAGVPRLVFSSSGTVYGDTEHVAAEDDLGALPISLYGASKLAGEALISAFTDCFGLRAHVFRFGNVVGPRGTHGAALDFLKKLREHKTELEVLGDGRQAKPYLHVHDCADGILFGLDHPPPDERLPTFNLAPPDVTSVARIAALCIAASPYPEAVIRYTGGDRGWPGDVPRSRMNPGKLAARGFRVRYTSDEAVRLAVEALATEVFPPKSTASGVS</sequence>
<proteinExistence type="inferred from homology"/>
<dbReference type="Gene3D" id="3.40.50.720">
    <property type="entry name" value="NAD(P)-binding Rossmann-like Domain"/>
    <property type="match status" value="1"/>
</dbReference>
<dbReference type="SUPFAM" id="SSF51735">
    <property type="entry name" value="NAD(P)-binding Rossmann-fold domains"/>
    <property type="match status" value="1"/>
</dbReference>
<protein>
    <submittedName>
        <fullName evidence="3">UDP-glucose 4-epimerase</fullName>
    </submittedName>
</protein>
<dbReference type="KEGG" id="ccro:CMC5_042410"/>
<dbReference type="InterPro" id="IPR001509">
    <property type="entry name" value="Epimerase_deHydtase"/>
</dbReference>
<dbReference type="AlphaFoldDB" id="A0A0K1EHN6"/>
<accession>A0A0K1EHN6</accession>
<dbReference type="Proteomes" id="UP000067626">
    <property type="component" value="Chromosome"/>
</dbReference>
<evidence type="ECO:0000313" key="4">
    <source>
        <dbReference type="Proteomes" id="UP000067626"/>
    </source>
</evidence>
<evidence type="ECO:0000313" key="3">
    <source>
        <dbReference type="EMBL" id="AKT40088.1"/>
    </source>
</evidence>